<evidence type="ECO:0000313" key="5">
    <source>
        <dbReference type="Proteomes" id="UP000544872"/>
    </source>
</evidence>
<dbReference type="Pfam" id="PF13432">
    <property type="entry name" value="TPR_16"/>
    <property type="match status" value="1"/>
</dbReference>
<gene>
    <name evidence="4" type="ORF">FHS48_002922</name>
</gene>
<dbReference type="InterPro" id="IPR011990">
    <property type="entry name" value="TPR-like_helical_dom_sf"/>
</dbReference>
<dbReference type="PANTHER" id="PTHR44858:SF1">
    <property type="entry name" value="UDP-N-ACETYLGLUCOSAMINE--PEPTIDE N-ACETYLGLUCOSAMINYLTRANSFERASE SPINDLY-RELATED"/>
    <property type="match status" value="1"/>
</dbReference>
<dbReference type="Proteomes" id="UP000544872">
    <property type="component" value="Unassembled WGS sequence"/>
</dbReference>
<feature type="repeat" description="TPR" evidence="3">
    <location>
        <begin position="193"/>
        <end position="226"/>
    </location>
</feature>
<dbReference type="AlphaFoldDB" id="A0A7W9ZI53"/>
<dbReference type="InterPro" id="IPR050498">
    <property type="entry name" value="Ycf3"/>
</dbReference>
<dbReference type="InterPro" id="IPR019734">
    <property type="entry name" value="TPR_rpt"/>
</dbReference>
<evidence type="ECO:0000313" key="4">
    <source>
        <dbReference type="EMBL" id="MBB6211483.1"/>
    </source>
</evidence>
<organism evidence="4 5">
    <name type="scientific">Novispirillum itersonii</name>
    <name type="common">Aquaspirillum itersonii</name>
    <dbReference type="NCBI Taxonomy" id="189"/>
    <lineage>
        <taxon>Bacteria</taxon>
        <taxon>Pseudomonadati</taxon>
        <taxon>Pseudomonadota</taxon>
        <taxon>Alphaproteobacteria</taxon>
        <taxon>Rhodospirillales</taxon>
        <taxon>Novispirillaceae</taxon>
        <taxon>Novispirillum</taxon>
    </lineage>
</organism>
<accession>A0A7W9ZI53</accession>
<dbReference type="PROSITE" id="PS50005">
    <property type="entry name" value="TPR"/>
    <property type="match status" value="1"/>
</dbReference>
<dbReference type="EMBL" id="JACIIX010000011">
    <property type="protein sequence ID" value="MBB6211483.1"/>
    <property type="molecule type" value="Genomic_DNA"/>
</dbReference>
<dbReference type="RefSeq" id="WP_184264290.1">
    <property type="nucleotide sequence ID" value="NZ_JACIIX010000011.1"/>
</dbReference>
<keyword evidence="1" id="KW-0677">Repeat</keyword>
<dbReference type="SMART" id="SM00028">
    <property type="entry name" value="TPR"/>
    <property type="match status" value="3"/>
</dbReference>
<evidence type="ECO:0000256" key="3">
    <source>
        <dbReference type="PROSITE-ProRule" id="PRU00339"/>
    </source>
</evidence>
<keyword evidence="2 3" id="KW-0802">TPR repeat</keyword>
<evidence type="ECO:0000256" key="2">
    <source>
        <dbReference type="ARBA" id="ARBA00022803"/>
    </source>
</evidence>
<proteinExistence type="predicted"/>
<dbReference type="PANTHER" id="PTHR44858">
    <property type="entry name" value="TETRATRICOPEPTIDE REPEAT PROTEIN 6"/>
    <property type="match status" value="1"/>
</dbReference>
<evidence type="ECO:0000256" key="1">
    <source>
        <dbReference type="ARBA" id="ARBA00022737"/>
    </source>
</evidence>
<sequence length="278" mass="29173">MRLSRTVTVLTLAGVVVWGGLLAPALAAQDKKAPAKASAPAAAPAPAVKSDVGWNSADYAACMKTARERPKAGFDQAGEWAAFGGGVPAEHCRATALIGLNEPEAAADLLETLAEKSRESAQIKVGLLRQAAQARTLAGQPPRALAVLNAAAKVLPGDPDVLEDRAVMRIDYGEPWDAVDDLNGVLDRQPNRVSALVLRAAAYRRLETLDLAKADIQRALALEPNNPDALVESGILARVTGNDSAARTLWMSVLRSAPESPAADIARANLAKMDVKVK</sequence>
<protein>
    <submittedName>
        <fullName evidence="4">Flp pilus assembly protein TadD</fullName>
    </submittedName>
</protein>
<reference evidence="4 5" key="1">
    <citation type="submission" date="2020-08" db="EMBL/GenBank/DDBJ databases">
        <title>Genomic Encyclopedia of Type Strains, Phase IV (KMG-IV): sequencing the most valuable type-strain genomes for metagenomic binning, comparative biology and taxonomic classification.</title>
        <authorList>
            <person name="Goeker M."/>
        </authorList>
    </citation>
    <scope>NUCLEOTIDE SEQUENCE [LARGE SCALE GENOMIC DNA]</scope>
    <source>
        <strain evidence="4 5">DSM 11590</strain>
    </source>
</reference>
<dbReference type="SUPFAM" id="SSF48452">
    <property type="entry name" value="TPR-like"/>
    <property type="match status" value="1"/>
</dbReference>
<comment type="caution">
    <text evidence="4">The sequence shown here is derived from an EMBL/GenBank/DDBJ whole genome shotgun (WGS) entry which is preliminary data.</text>
</comment>
<keyword evidence="5" id="KW-1185">Reference proteome</keyword>
<dbReference type="Gene3D" id="1.25.40.10">
    <property type="entry name" value="Tetratricopeptide repeat domain"/>
    <property type="match status" value="1"/>
</dbReference>
<name>A0A7W9ZI53_NOVIT</name>